<dbReference type="InterPro" id="IPR052718">
    <property type="entry name" value="NmrA-type_oxidoreductase"/>
</dbReference>
<dbReference type="EMBL" id="JAAAMV010000017">
    <property type="protein sequence ID" value="NBD25781.1"/>
    <property type="molecule type" value="Genomic_DNA"/>
</dbReference>
<dbReference type="RefSeq" id="WP_161744591.1">
    <property type="nucleotide sequence ID" value="NZ_JAAAMV010000017.1"/>
</dbReference>
<protein>
    <submittedName>
        <fullName evidence="2">NmrA family NAD(P)-binding protein</fullName>
    </submittedName>
</protein>
<sequence length="274" mass="30237">MRIVLTGATGNLGGLVLQQLLYRVPASSLAVSVRKPEAAAEWQRQGIEIRHGDYDVPDSLGAAFRGATKLLLISSPHQDDAVRLRQHAGAIAAAKQAGVRHLVYTSIVRPEQGRLPLHRLHLQTEQLIRESKIPSTILRNAYYMDVVKFLGVREAAASGELWSPPGEWTFNTAAREDLAAAAATVLTEEGHDGRTYELTAPRVWKPEDLARAVAASTGRRVVHRTNPDLTNPVYRMLALADMRFTSEDLARLAGRPLRTMRDEVRTMFGPNARP</sequence>
<feature type="domain" description="NmrA-like" evidence="1">
    <location>
        <begin position="2"/>
        <end position="227"/>
    </location>
</feature>
<evidence type="ECO:0000313" key="2">
    <source>
        <dbReference type="EMBL" id="NBD25781.1"/>
    </source>
</evidence>
<evidence type="ECO:0000313" key="3">
    <source>
        <dbReference type="Proteomes" id="UP000665561"/>
    </source>
</evidence>
<dbReference type="InterPro" id="IPR008030">
    <property type="entry name" value="NmrA-like"/>
</dbReference>
<dbReference type="Gene3D" id="3.90.25.10">
    <property type="entry name" value="UDP-galactose 4-epimerase, domain 1"/>
    <property type="match status" value="1"/>
</dbReference>
<accession>A0ABW9XTW3</accession>
<dbReference type="SUPFAM" id="SSF51735">
    <property type="entry name" value="NAD(P)-binding Rossmann-fold domains"/>
    <property type="match status" value="1"/>
</dbReference>
<name>A0ABW9XTW3_9BACL</name>
<dbReference type="Gene3D" id="3.40.50.720">
    <property type="entry name" value="NAD(P)-binding Rossmann-like Domain"/>
    <property type="match status" value="1"/>
</dbReference>
<dbReference type="Proteomes" id="UP000665561">
    <property type="component" value="Unassembled WGS sequence"/>
</dbReference>
<evidence type="ECO:0000259" key="1">
    <source>
        <dbReference type="Pfam" id="PF05368"/>
    </source>
</evidence>
<proteinExistence type="predicted"/>
<keyword evidence="3" id="KW-1185">Reference proteome</keyword>
<gene>
    <name evidence="2" type="ORF">GT019_18065</name>
</gene>
<dbReference type="PANTHER" id="PTHR47129">
    <property type="entry name" value="QUINONE OXIDOREDUCTASE 2"/>
    <property type="match status" value="1"/>
</dbReference>
<comment type="caution">
    <text evidence="2">The sequence shown here is derived from an EMBL/GenBank/DDBJ whole genome shotgun (WGS) entry which is preliminary data.</text>
</comment>
<dbReference type="PANTHER" id="PTHR47129:SF1">
    <property type="entry name" value="NMRA-LIKE DOMAIN-CONTAINING PROTEIN"/>
    <property type="match status" value="1"/>
</dbReference>
<dbReference type="InterPro" id="IPR036291">
    <property type="entry name" value="NAD(P)-bd_dom_sf"/>
</dbReference>
<reference evidence="2 3" key="1">
    <citation type="submission" date="2020-01" db="EMBL/GenBank/DDBJ databases">
        <title>Paenibacillus soybeanensis sp. nov. isolated from the nodules of soybean (Glycine max(L.) Merr).</title>
        <authorList>
            <person name="Wang H."/>
        </authorList>
    </citation>
    <scope>NUCLEOTIDE SEQUENCE [LARGE SCALE GENOMIC DNA]</scope>
    <source>
        <strain evidence="2 3">T1</strain>
    </source>
</reference>
<dbReference type="Pfam" id="PF05368">
    <property type="entry name" value="NmrA"/>
    <property type="match status" value="1"/>
</dbReference>
<organism evidence="2 3">
    <name type="scientific">Paenibacillus glycinis</name>
    <dbReference type="NCBI Taxonomy" id="2697035"/>
    <lineage>
        <taxon>Bacteria</taxon>
        <taxon>Bacillati</taxon>
        <taxon>Bacillota</taxon>
        <taxon>Bacilli</taxon>
        <taxon>Bacillales</taxon>
        <taxon>Paenibacillaceae</taxon>
        <taxon>Paenibacillus</taxon>
    </lineage>
</organism>